<dbReference type="InterPro" id="IPR008217">
    <property type="entry name" value="Ccc1_fam"/>
</dbReference>
<evidence type="ECO:0000256" key="4">
    <source>
        <dbReference type="ARBA" id="ARBA00023136"/>
    </source>
</evidence>
<dbReference type="PANTHER" id="PTHR31851">
    <property type="entry name" value="FE(2+)/MN(2+) TRANSPORTER PCL1"/>
    <property type="match status" value="1"/>
</dbReference>
<evidence type="ECO:0000256" key="5">
    <source>
        <dbReference type="SAM" id="Phobius"/>
    </source>
</evidence>
<evidence type="ECO:0000256" key="3">
    <source>
        <dbReference type="ARBA" id="ARBA00022989"/>
    </source>
</evidence>
<dbReference type="GO" id="GO:0030026">
    <property type="term" value="P:intracellular manganese ion homeostasis"/>
    <property type="evidence" value="ECO:0007669"/>
    <property type="project" value="InterPro"/>
</dbReference>
<feature type="transmembrane region" description="Helical" evidence="5">
    <location>
        <begin position="147"/>
        <end position="169"/>
    </location>
</feature>
<dbReference type="Pfam" id="PF01988">
    <property type="entry name" value="VIT1"/>
    <property type="match status" value="1"/>
</dbReference>
<feature type="transmembrane region" description="Helical" evidence="5">
    <location>
        <begin position="204"/>
        <end position="222"/>
    </location>
</feature>
<evidence type="ECO:0000313" key="7">
    <source>
        <dbReference type="Proteomes" id="UP000031847"/>
    </source>
</evidence>
<keyword evidence="4 5" id="KW-0472">Membrane</keyword>
<feature type="transmembrane region" description="Helical" evidence="5">
    <location>
        <begin position="175"/>
        <end position="192"/>
    </location>
</feature>
<dbReference type="Proteomes" id="UP000031847">
    <property type="component" value="Unassembled WGS sequence"/>
</dbReference>
<evidence type="ECO:0000256" key="1">
    <source>
        <dbReference type="ARBA" id="ARBA00004127"/>
    </source>
</evidence>
<dbReference type="CDD" id="cd02432">
    <property type="entry name" value="Nodulin-21_like_1"/>
    <property type="match status" value="1"/>
</dbReference>
<protein>
    <submittedName>
        <fullName evidence="6">Uncharacterized membrane protein</fullName>
    </submittedName>
</protein>
<keyword evidence="3 5" id="KW-1133">Transmembrane helix</keyword>
<feature type="transmembrane region" description="Helical" evidence="5">
    <location>
        <begin position="21"/>
        <end position="39"/>
    </location>
</feature>
<name>A0A0B8R0K9_LACLL</name>
<dbReference type="GO" id="GO:0005384">
    <property type="term" value="F:manganese ion transmembrane transporter activity"/>
    <property type="evidence" value="ECO:0007669"/>
    <property type="project" value="InterPro"/>
</dbReference>
<sequence length="227" mass="24327">MMKKQTMTIDEKLNSVRAGVLGSNDGILTVVGVLFSVSAASGSSFALLIASLANLISGAFSMASGEYASVSSQSDSEKVVVQEEKILLKKDFKNQKVAVKDFYIEKGISPETSAEIANELLARKPLETVLSVKYDIALGHYMNPWQAAGSSIISFTIGGLFPLLTMILVKGAWQFPATIFATMLAMALTGMISAKLSDGLVIKAILRNIIIGLLTIFIHYFIGRILG</sequence>
<comment type="caution">
    <text evidence="6">The sequence shown here is derived from an EMBL/GenBank/DDBJ whole genome shotgun (WGS) entry which is preliminary data.</text>
</comment>
<keyword evidence="2 5" id="KW-0812">Transmembrane</keyword>
<evidence type="ECO:0000313" key="6">
    <source>
        <dbReference type="EMBL" id="GAM80743.1"/>
    </source>
</evidence>
<comment type="subcellular location">
    <subcellularLocation>
        <location evidence="1">Endomembrane system</location>
        <topology evidence="1">Multi-pass membrane protein</topology>
    </subcellularLocation>
</comment>
<evidence type="ECO:0000256" key="2">
    <source>
        <dbReference type="ARBA" id="ARBA00022692"/>
    </source>
</evidence>
<feature type="transmembrane region" description="Helical" evidence="5">
    <location>
        <begin position="45"/>
        <end position="63"/>
    </location>
</feature>
<dbReference type="GO" id="GO:0012505">
    <property type="term" value="C:endomembrane system"/>
    <property type="evidence" value="ECO:0007669"/>
    <property type="project" value="UniProtKB-SubCell"/>
</dbReference>
<gene>
    <name evidence="6" type="ORF">JCM5805K_1860</name>
</gene>
<accession>A0A0B8R0K9</accession>
<organism evidence="6 7">
    <name type="scientific">Lactococcus lactis subsp. lactis</name>
    <name type="common">Streptococcus lactis</name>
    <dbReference type="NCBI Taxonomy" id="1360"/>
    <lineage>
        <taxon>Bacteria</taxon>
        <taxon>Bacillati</taxon>
        <taxon>Bacillota</taxon>
        <taxon>Bacilli</taxon>
        <taxon>Lactobacillales</taxon>
        <taxon>Streptococcaceae</taxon>
        <taxon>Lactococcus</taxon>
    </lineage>
</organism>
<reference evidence="6 7" key="1">
    <citation type="submission" date="2015-01" db="EMBL/GenBank/DDBJ databases">
        <title>Lactococcus lactis subsp.lactis JCM 5805 whole genome shotgun sequence.</title>
        <authorList>
            <person name="Fujii T."/>
            <person name="Tomita Y."/>
            <person name="Ikushima S."/>
            <person name="Fujiwara D."/>
        </authorList>
    </citation>
    <scope>NUCLEOTIDE SEQUENCE [LARGE SCALE GENOMIC DNA]</scope>
    <source>
        <strain evidence="6 7">JCM 5805</strain>
    </source>
</reference>
<dbReference type="AlphaFoldDB" id="A0A0B8R0K9"/>
<dbReference type="EMBL" id="BBSI01000030">
    <property type="protein sequence ID" value="GAM80743.1"/>
    <property type="molecule type" value="Genomic_DNA"/>
</dbReference>
<proteinExistence type="predicted"/>